<evidence type="ECO:0000256" key="5">
    <source>
        <dbReference type="SAM" id="Phobius"/>
    </source>
</evidence>
<evidence type="ECO:0000256" key="1">
    <source>
        <dbReference type="ARBA" id="ARBA00004141"/>
    </source>
</evidence>
<organism evidence="7 8">
    <name type="scientific">Rhizobium leguminosarum bv. trifolii WSM597</name>
    <dbReference type="NCBI Taxonomy" id="754764"/>
    <lineage>
        <taxon>Bacteria</taxon>
        <taxon>Pseudomonadati</taxon>
        <taxon>Pseudomonadota</taxon>
        <taxon>Alphaproteobacteria</taxon>
        <taxon>Hyphomicrobiales</taxon>
        <taxon>Rhizobiaceae</taxon>
        <taxon>Rhizobium/Agrobacterium group</taxon>
        <taxon>Rhizobium</taxon>
    </lineage>
</organism>
<dbReference type="HOGENOM" id="CLU_104582_0_0_5"/>
<evidence type="ECO:0000313" key="8">
    <source>
        <dbReference type="Proteomes" id="UP000005092"/>
    </source>
</evidence>
<gene>
    <name evidence="7" type="ORF">Rleg9DRAFT_4833</name>
</gene>
<reference evidence="7 8" key="1">
    <citation type="submission" date="2012-02" db="EMBL/GenBank/DDBJ databases">
        <title>Improved High-Quality Draft Sequence of Rhizobium leguminosarum bv. trifolii WSM597.</title>
        <authorList>
            <consortium name="US DOE Joint Genome Institute"/>
            <person name="Lucas S."/>
            <person name="Han J."/>
            <person name="Lapidus A."/>
            <person name="Cheng J.-F."/>
            <person name="Goodwin L."/>
            <person name="Pitluck S."/>
            <person name="Peters L."/>
            <person name="Ovchinnikova G."/>
            <person name="Held B."/>
            <person name="Detter J.C."/>
            <person name="Han C."/>
            <person name="Tapia R."/>
            <person name="Land M."/>
            <person name="Hauser L."/>
            <person name="Kyrpides N."/>
            <person name="Ivanova N."/>
            <person name="Pagani I."/>
            <person name="Brau L."/>
            <person name="Yates R."/>
            <person name="O'Hara G."/>
            <person name="Rui T."/>
            <person name="Howieson J."/>
            <person name="Reeve W."/>
            <person name="Woyke T."/>
        </authorList>
    </citation>
    <scope>NUCLEOTIDE SEQUENCE [LARGE SCALE GENOMIC DNA]</scope>
    <source>
        <strain evidence="7 8">WSM597</strain>
    </source>
</reference>
<proteinExistence type="predicted"/>
<feature type="transmembrane region" description="Helical" evidence="5">
    <location>
        <begin position="56"/>
        <end position="78"/>
    </location>
</feature>
<evidence type="ECO:0000259" key="6">
    <source>
        <dbReference type="Pfam" id="PF07298"/>
    </source>
</evidence>
<evidence type="ECO:0000256" key="2">
    <source>
        <dbReference type="ARBA" id="ARBA00022692"/>
    </source>
</evidence>
<dbReference type="Pfam" id="PF07298">
    <property type="entry name" value="NnrU"/>
    <property type="match status" value="1"/>
</dbReference>
<keyword evidence="4 5" id="KW-0472">Membrane</keyword>
<feature type="domain" description="NnrU" evidence="6">
    <location>
        <begin position="26"/>
        <end position="242"/>
    </location>
</feature>
<feature type="transmembrane region" description="Helical" evidence="5">
    <location>
        <begin position="90"/>
        <end position="111"/>
    </location>
</feature>
<accession>I9NGV8</accession>
<evidence type="ECO:0000256" key="4">
    <source>
        <dbReference type="ARBA" id="ARBA00023136"/>
    </source>
</evidence>
<evidence type="ECO:0000313" key="7">
    <source>
        <dbReference type="EMBL" id="EJB05942.1"/>
    </source>
</evidence>
<feature type="transmembrane region" description="Helical" evidence="5">
    <location>
        <begin position="209"/>
        <end position="230"/>
    </location>
</feature>
<dbReference type="InterPro" id="IPR009915">
    <property type="entry name" value="NnrU_dom"/>
</dbReference>
<dbReference type="GO" id="GO:0016020">
    <property type="term" value="C:membrane"/>
    <property type="evidence" value="ECO:0007669"/>
    <property type="project" value="UniProtKB-SubCell"/>
</dbReference>
<protein>
    <submittedName>
        <fullName evidence="7">Putative membrane protein</fullName>
    </submittedName>
</protein>
<keyword evidence="3 5" id="KW-1133">Transmembrane helix</keyword>
<feature type="transmembrane region" description="Helical" evidence="5">
    <location>
        <begin position="132"/>
        <end position="151"/>
    </location>
</feature>
<dbReference type="Proteomes" id="UP000005092">
    <property type="component" value="Unassembled WGS sequence"/>
</dbReference>
<feature type="transmembrane region" description="Helical" evidence="5">
    <location>
        <begin position="157"/>
        <end position="175"/>
    </location>
</feature>
<evidence type="ECO:0000256" key="3">
    <source>
        <dbReference type="ARBA" id="ARBA00022989"/>
    </source>
</evidence>
<name>I9NGV8_RHILT</name>
<comment type="subcellular location">
    <subcellularLocation>
        <location evidence="1">Membrane</location>
        <topology evidence="1">Multi-pass membrane protein</topology>
    </subcellularLocation>
</comment>
<dbReference type="AlphaFoldDB" id="I9NGV8"/>
<dbReference type="EMBL" id="JH719381">
    <property type="protein sequence ID" value="EJB05942.1"/>
    <property type="molecule type" value="Genomic_DNA"/>
</dbReference>
<sequence>MSIKDASGQNILETCEPQEVRVTEFYSAFALFLALHSIPAVPAIRSTIISRLGRTGYFFGYSVASTLALVWLFATALSMDYIPLWEFHPWHAVVTFALAPLGGFLVIAGLLSANPLSVSIRTSGDCGAVVRITRHPVLWGFSIWALGHIVANGDLRSLLLFGGFALFALGAIPMVEKRAKRRLGARWHLLSMGTSILPLRASLNSKLPALDLPVVVAAAATIALTAWLLFGGGHALLFGVDPVAALG</sequence>
<keyword evidence="2 5" id="KW-0812">Transmembrane</keyword>